<accession>A0A655DSD7</accession>
<evidence type="ECO:0000313" key="1">
    <source>
        <dbReference type="EMBL" id="CNU82254.1"/>
    </source>
</evidence>
<dbReference type="EMBL" id="CQPA01000037">
    <property type="protein sequence ID" value="CNU82254.1"/>
    <property type="molecule type" value="Genomic_DNA"/>
</dbReference>
<sequence length="60" mass="6812">MRRVIAQPACAALFQPDVSSGDFAFAERHPAFQTETRRLERHIILHPFAQPRLDVNIVGL</sequence>
<dbReference type="AlphaFoldDB" id="A0A655DSD7"/>
<organism evidence="1 2">
    <name type="scientific">Salmonella enterica subsp. enterica serovar Bovismorbificans</name>
    <dbReference type="NCBI Taxonomy" id="58097"/>
    <lineage>
        <taxon>Bacteria</taxon>
        <taxon>Pseudomonadati</taxon>
        <taxon>Pseudomonadota</taxon>
        <taxon>Gammaproteobacteria</taxon>
        <taxon>Enterobacterales</taxon>
        <taxon>Enterobacteriaceae</taxon>
        <taxon>Salmonella</taxon>
    </lineage>
</organism>
<reference evidence="1 2" key="1">
    <citation type="submission" date="2015-03" db="EMBL/GenBank/DDBJ databases">
        <authorList>
            <consortium name="Pathogen Informatics"/>
        </authorList>
    </citation>
    <scope>NUCLEOTIDE SEQUENCE [LARGE SCALE GENOMIC DNA]</scope>
    <source>
        <strain evidence="1 2">A1104</strain>
    </source>
</reference>
<protein>
    <submittedName>
        <fullName evidence="1">Uncharacterized protein</fullName>
    </submittedName>
</protein>
<dbReference type="Proteomes" id="UP000041314">
    <property type="component" value="Unassembled WGS sequence"/>
</dbReference>
<gene>
    <name evidence="1" type="ORF">ERS008198_03651</name>
</gene>
<name>A0A655DSD7_SALET</name>
<proteinExistence type="predicted"/>
<evidence type="ECO:0000313" key="2">
    <source>
        <dbReference type="Proteomes" id="UP000041314"/>
    </source>
</evidence>